<dbReference type="EMBL" id="MSDQ01000006">
    <property type="protein sequence ID" value="OLO12660.1"/>
    <property type="molecule type" value="Genomic_DNA"/>
</dbReference>
<evidence type="ECO:0000256" key="4">
    <source>
        <dbReference type="ARBA" id="ARBA00022764"/>
    </source>
</evidence>
<feature type="active site" description="Proton donor" evidence="8">
    <location>
        <position position="203"/>
    </location>
</feature>
<dbReference type="Gene3D" id="3.30.2010.10">
    <property type="entry name" value="Metalloproteases ('zincins'), catalytic domain"/>
    <property type="match status" value="1"/>
</dbReference>
<dbReference type="PANTHER" id="PTHR22726:SF1">
    <property type="entry name" value="METALLOENDOPEPTIDASE OMA1, MITOCHONDRIAL"/>
    <property type="match status" value="1"/>
</dbReference>
<dbReference type="Proteomes" id="UP000186806">
    <property type="component" value="Unassembled WGS sequence"/>
</dbReference>
<comment type="cofactor">
    <cofactor evidence="8">
        <name>Zn(2+)</name>
        <dbReference type="ChEBI" id="CHEBI:29105"/>
    </cofactor>
    <text evidence="8">Binds 1 zinc ion per subunit.</text>
</comment>
<dbReference type="SUPFAM" id="SSF48452">
    <property type="entry name" value="TPR-like"/>
    <property type="match status" value="1"/>
</dbReference>
<reference evidence="10 11" key="1">
    <citation type="submission" date="2016-12" db="EMBL/GenBank/DDBJ databases">
        <title>Draft genome sequences of strains Salinicola socius SMB35, Salinicola sp. MH3R3-1 and Chromohalobacter sp. SMB17 from the Verkhnekamsk potash mining region of Russia.</title>
        <authorList>
            <person name="Mavrodi D.V."/>
            <person name="Olsson B.E."/>
            <person name="Korsakova E.S."/>
            <person name="Pyankova A."/>
            <person name="Mavrodi O.V."/>
            <person name="Plotnikova E.G."/>
        </authorList>
    </citation>
    <scope>NUCLEOTIDE SEQUENCE [LARGE SCALE GENOMIC DNA]</scope>
    <source>
        <strain evidence="10 11">SMB17</strain>
    </source>
</reference>
<dbReference type="PANTHER" id="PTHR22726">
    <property type="entry name" value="METALLOENDOPEPTIDASE OMA1"/>
    <property type="match status" value="1"/>
</dbReference>
<comment type="subcellular location">
    <subcellularLocation>
        <location evidence="8">Periplasm</location>
    </subcellularLocation>
</comment>
<keyword evidence="6 8" id="KW-0862">Zinc</keyword>
<dbReference type="HAMAP" id="MF_00997">
    <property type="entry name" value="Protease_BepA"/>
    <property type="match status" value="1"/>
</dbReference>
<feature type="binding site" evidence="8">
    <location>
        <position position="137"/>
    </location>
    <ligand>
        <name>Zn(2+)</name>
        <dbReference type="ChEBI" id="CHEBI:29105"/>
        <note>catalytic</note>
    </ligand>
</feature>
<keyword evidence="5 8" id="KW-0378">Hydrolase</keyword>
<dbReference type="InterPro" id="IPR011990">
    <property type="entry name" value="TPR-like_helical_dom_sf"/>
</dbReference>
<dbReference type="InterPro" id="IPR051156">
    <property type="entry name" value="Mito/Outer_Membr_Metalloprot"/>
</dbReference>
<evidence type="ECO:0000256" key="7">
    <source>
        <dbReference type="ARBA" id="ARBA00023049"/>
    </source>
</evidence>
<evidence type="ECO:0000256" key="3">
    <source>
        <dbReference type="ARBA" id="ARBA00022729"/>
    </source>
</evidence>
<keyword evidence="2 8" id="KW-0479">Metal-binding</keyword>
<dbReference type="GO" id="GO:0051603">
    <property type="term" value="P:proteolysis involved in protein catabolic process"/>
    <property type="evidence" value="ECO:0007669"/>
    <property type="project" value="TreeGrafter"/>
</dbReference>
<evidence type="ECO:0000256" key="6">
    <source>
        <dbReference type="ARBA" id="ARBA00022833"/>
    </source>
</evidence>
<feature type="binding site" evidence="8">
    <location>
        <position position="133"/>
    </location>
    <ligand>
        <name>Zn(2+)</name>
        <dbReference type="ChEBI" id="CHEBI:29105"/>
        <note>catalytic</note>
    </ligand>
</feature>
<dbReference type="AlphaFoldDB" id="A0A1Q8TG48"/>
<gene>
    <name evidence="10" type="ORF">BTW10_04170</name>
</gene>
<dbReference type="Pfam" id="PF01435">
    <property type="entry name" value="Peptidase_M48"/>
    <property type="match status" value="1"/>
</dbReference>
<keyword evidence="4 8" id="KW-0574">Periplasm</keyword>
<dbReference type="GO" id="GO:0004222">
    <property type="term" value="F:metalloendopeptidase activity"/>
    <property type="evidence" value="ECO:0007669"/>
    <property type="project" value="InterPro"/>
</dbReference>
<feature type="binding site" evidence="8">
    <location>
        <position position="199"/>
    </location>
    <ligand>
        <name>Zn(2+)</name>
        <dbReference type="ChEBI" id="CHEBI:29105"/>
        <note>catalytic</note>
    </ligand>
</feature>
<dbReference type="InterPro" id="IPR001915">
    <property type="entry name" value="Peptidase_M48"/>
</dbReference>
<organism evidence="10 11">
    <name type="scientific">Chromohalobacter japonicus</name>
    <dbReference type="NCBI Taxonomy" id="223900"/>
    <lineage>
        <taxon>Bacteria</taxon>
        <taxon>Pseudomonadati</taxon>
        <taxon>Pseudomonadota</taxon>
        <taxon>Gammaproteobacteria</taxon>
        <taxon>Oceanospirillales</taxon>
        <taxon>Halomonadaceae</taxon>
        <taxon>Chromohalobacter</taxon>
    </lineage>
</organism>
<dbReference type="GO" id="GO:0042597">
    <property type="term" value="C:periplasmic space"/>
    <property type="evidence" value="ECO:0007669"/>
    <property type="project" value="UniProtKB-SubCell"/>
</dbReference>
<proteinExistence type="inferred from homology"/>
<dbReference type="RefSeq" id="WP_075368299.1">
    <property type="nucleotide sequence ID" value="NZ_MSDQ01000006.1"/>
</dbReference>
<dbReference type="InterPro" id="IPR030873">
    <property type="entry name" value="Protease_BepA"/>
</dbReference>
<keyword evidence="7 8" id="KW-0482">Metalloprotease</keyword>
<comment type="similarity">
    <text evidence="8">Belongs to the peptidase M48 family. BepA subfamily.</text>
</comment>
<dbReference type="GO" id="GO:0016020">
    <property type="term" value="C:membrane"/>
    <property type="evidence" value="ECO:0007669"/>
    <property type="project" value="InterPro"/>
</dbReference>
<feature type="domain" description="Peptidase M48" evidence="9">
    <location>
        <begin position="70"/>
        <end position="258"/>
    </location>
</feature>
<evidence type="ECO:0000256" key="5">
    <source>
        <dbReference type="ARBA" id="ARBA00022801"/>
    </source>
</evidence>
<evidence type="ECO:0000313" key="10">
    <source>
        <dbReference type="EMBL" id="OLO12660.1"/>
    </source>
</evidence>
<evidence type="ECO:0000256" key="1">
    <source>
        <dbReference type="ARBA" id="ARBA00022670"/>
    </source>
</evidence>
<comment type="caution">
    <text evidence="10">The sequence shown here is derived from an EMBL/GenBank/DDBJ whole genome shotgun (WGS) entry which is preliminary data.</text>
</comment>
<comment type="function">
    <text evidence="8">Functions as both a chaperone and a metalloprotease. Maintains the integrity of the outer membrane by promoting either the assembly or the elimination of outer membrane proteins, depending on their folding state.</text>
</comment>
<keyword evidence="1 8" id="KW-0645">Protease</keyword>
<name>A0A1Q8TG48_9GAMM</name>
<accession>A0A1Q8TG48</accession>
<keyword evidence="3 8" id="KW-0732">Signal</keyword>
<feature type="chain" id="PRO_5013414864" description="Putative beta-barrel assembly-enhancing protease" evidence="8">
    <location>
        <begin position="27"/>
        <end position="481"/>
    </location>
</feature>
<evidence type="ECO:0000313" key="11">
    <source>
        <dbReference type="Proteomes" id="UP000186806"/>
    </source>
</evidence>
<evidence type="ECO:0000259" key="9">
    <source>
        <dbReference type="Pfam" id="PF01435"/>
    </source>
</evidence>
<feature type="active site" evidence="8">
    <location>
        <position position="134"/>
    </location>
</feature>
<evidence type="ECO:0000256" key="8">
    <source>
        <dbReference type="HAMAP-Rule" id="MF_00997"/>
    </source>
</evidence>
<dbReference type="STRING" id="223900.GCA_000821045_01975"/>
<dbReference type="Gene3D" id="1.25.40.10">
    <property type="entry name" value="Tetratricopeptide repeat domain"/>
    <property type="match status" value="1"/>
</dbReference>
<evidence type="ECO:0000256" key="2">
    <source>
        <dbReference type="ARBA" id="ARBA00022723"/>
    </source>
</evidence>
<dbReference type="EC" id="3.4.-.-" evidence="8"/>
<protein>
    <recommendedName>
        <fullName evidence="8">Putative beta-barrel assembly-enhancing protease</fullName>
        <ecNumber evidence="8">3.4.-.-</ecNumber>
    </recommendedName>
</protein>
<keyword evidence="11" id="KW-1185">Reference proteome</keyword>
<sequence length="481" mass="52822" precursor="true">MPRRWTLLPALCLALTFCAFAPNALAQNDYGLPELGGSSATVSSGEEHRLGRAWLRQFRAQTDEWQDPIAQDYIHGLVARLLPYAGVHDDIVITLVDSRLLNAFAVPGGVVGVNSGLFTFTESEDALASVIAHELGHLSQHHFARRMQRVEETQLPTMGAMLIGMVLAAGGAGDAGLATMVGSQAAFIQDQLAYSRRFEQEADRVGLEALAYAGFDPQAMPELFRAMQRLSSLQGGNPPEFLLTHPVTEARIADTQARADQMPSPAPHDSTAFDLIRARALLALNRDNPDQAMTQLRQDDPPDAAIRYLQALIAAHNGNTAQALETIDQLSAAQPNLSMLPASAAQVAFDAGQRDVALARARRILRLQPDYRPAQLIEAEVLLQQAPRQAYDILRRMSDQYPEDPQVFSLLAEAAGRSDRDLWGMLARAEQLQLTGHIDRAIKQLDIAEETARNQGDFTMASRLAERRKAYLGYRQALQDF</sequence>
<dbReference type="GO" id="GO:0008270">
    <property type="term" value="F:zinc ion binding"/>
    <property type="evidence" value="ECO:0007669"/>
    <property type="project" value="UniProtKB-UniRule"/>
</dbReference>
<feature type="signal peptide" evidence="8">
    <location>
        <begin position="1"/>
        <end position="26"/>
    </location>
</feature>